<keyword evidence="6" id="KW-0902">Two-component regulatory system</keyword>
<dbReference type="SMART" id="SM00387">
    <property type="entry name" value="HATPase_c"/>
    <property type="match status" value="1"/>
</dbReference>
<keyword evidence="4" id="KW-0808">Transferase</keyword>
<evidence type="ECO:0000256" key="5">
    <source>
        <dbReference type="ARBA" id="ARBA00022777"/>
    </source>
</evidence>
<evidence type="ECO:0000256" key="6">
    <source>
        <dbReference type="ARBA" id="ARBA00023012"/>
    </source>
</evidence>
<dbReference type="SUPFAM" id="SSF47384">
    <property type="entry name" value="Homodimeric domain of signal transducing histidine kinase"/>
    <property type="match status" value="1"/>
</dbReference>
<dbReference type="PRINTS" id="PR00344">
    <property type="entry name" value="BCTRLSENSOR"/>
</dbReference>
<dbReference type="Proteomes" id="UP000634206">
    <property type="component" value="Unassembled WGS sequence"/>
</dbReference>
<keyword evidence="7" id="KW-0812">Transmembrane</keyword>
<dbReference type="Gene3D" id="3.40.190.10">
    <property type="entry name" value="Periplasmic binding protein-like II"/>
    <property type="match status" value="2"/>
</dbReference>
<dbReference type="InterPro" id="IPR036890">
    <property type="entry name" value="HATPase_C_sf"/>
</dbReference>
<organism evidence="9 10">
    <name type="scientific">Oceaniferula flava</name>
    <dbReference type="NCBI Taxonomy" id="2800421"/>
    <lineage>
        <taxon>Bacteria</taxon>
        <taxon>Pseudomonadati</taxon>
        <taxon>Verrucomicrobiota</taxon>
        <taxon>Verrucomicrobiia</taxon>
        <taxon>Verrucomicrobiales</taxon>
        <taxon>Verrucomicrobiaceae</taxon>
        <taxon>Oceaniferula</taxon>
    </lineage>
</organism>
<dbReference type="Gene3D" id="3.30.565.10">
    <property type="entry name" value="Histidine kinase-like ATPase, C-terminal domain"/>
    <property type="match status" value="1"/>
</dbReference>
<protein>
    <recommendedName>
        <fullName evidence="2">histidine kinase</fullName>
        <ecNumber evidence="2">2.7.13.3</ecNumber>
    </recommendedName>
</protein>
<dbReference type="Pfam" id="PF09084">
    <property type="entry name" value="NMT1"/>
    <property type="match status" value="1"/>
</dbReference>
<evidence type="ECO:0000256" key="3">
    <source>
        <dbReference type="ARBA" id="ARBA00022553"/>
    </source>
</evidence>
<evidence type="ECO:0000256" key="1">
    <source>
        <dbReference type="ARBA" id="ARBA00000085"/>
    </source>
</evidence>
<dbReference type="Gene3D" id="1.10.287.130">
    <property type="match status" value="1"/>
</dbReference>
<comment type="caution">
    <text evidence="9">The sequence shown here is derived from an EMBL/GenBank/DDBJ whole genome shotgun (WGS) entry which is preliminary data.</text>
</comment>
<feature type="transmembrane region" description="Helical" evidence="7">
    <location>
        <begin position="278"/>
        <end position="300"/>
    </location>
</feature>
<gene>
    <name evidence="9" type="ORF">JIN83_10805</name>
</gene>
<evidence type="ECO:0000313" key="10">
    <source>
        <dbReference type="Proteomes" id="UP000634206"/>
    </source>
</evidence>
<dbReference type="EMBL" id="JAENIG010000006">
    <property type="protein sequence ID" value="MBK1855451.1"/>
    <property type="molecule type" value="Genomic_DNA"/>
</dbReference>
<dbReference type="InterPro" id="IPR015168">
    <property type="entry name" value="SsuA/THI5"/>
</dbReference>
<dbReference type="CDD" id="cd00082">
    <property type="entry name" value="HisKA"/>
    <property type="match status" value="1"/>
</dbReference>
<keyword evidence="7" id="KW-1133">Transmembrane helix</keyword>
<keyword evidence="5" id="KW-0418">Kinase</keyword>
<dbReference type="GO" id="GO:0000155">
    <property type="term" value="F:phosphorelay sensor kinase activity"/>
    <property type="evidence" value="ECO:0007669"/>
    <property type="project" value="InterPro"/>
</dbReference>
<evidence type="ECO:0000259" key="8">
    <source>
        <dbReference type="PROSITE" id="PS50109"/>
    </source>
</evidence>
<dbReference type="InterPro" id="IPR003661">
    <property type="entry name" value="HisK_dim/P_dom"/>
</dbReference>
<evidence type="ECO:0000313" key="9">
    <source>
        <dbReference type="EMBL" id="MBK1855451.1"/>
    </source>
</evidence>
<reference evidence="9" key="1">
    <citation type="submission" date="2021-01" db="EMBL/GenBank/DDBJ databases">
        <title>Modified the classification status of verrucomicrobia.</title>
        <authorList>
            <person name="Feng X."/>
        </authorList>
    </citation>
    <scope>NUCLEOTIDE SEQUENCE</scope>
    <source>
        <strain evidence="9">5K15</strain>
    </source>
</reference>
<evidence type="ECO:0000256" key="7">
    <source>
        <dbReference type="SAM" id="Phobius"/>
    </source>
</evidence>
<name>A0AAE2SC37_9BACT</name>
<keyword evidence="7" id="KW-0472">Membrane</keyword>
<evidence type="ECO:0000256" key="2">
    <source>
        <dbReference type="ARBA" id="ARBA00012438"/>
    </source>
</evidence>
<feature type="domain" description="Histidine kinase" evidence="8">
    <location>
        <begin position="348"/>
        <end position="567"/>
    </location>
</feature>
<accession>A0AAE2SC37</accession>
<dbReference type="InterPro" id="IPR003594">
    <property type="entry name" value="HATPase_dom"/>
</dbReference>
<dbReference type="SUPFAM" id="SSF53850">
    <property type="entry name" value="Periplasmic binding protein-like II"/>
    <property type="match status" value="1"/>
</dbReference>
<evidence type="ECO:0000256" key="4">
    <source>
        <dbReference type="ARBA" id="ARBA00022679"/>
    </source>
</evidence>
<proteinExistence type="predicted"/>
<dbReference type="Pfam" id="PF02518">
    <property type="entry name" value="HATPase_c"/>
    <property type="match status" value="1"/>
</dbReference>
<dbReference type="InterPro" id="IPR005467">
    <property type="entry name" value="His_kinase_dom"/>
</dbReference>
<keyword evidence="10" id="KW-1185">Reference proteome</keyword>
<comment type="catalytic activity">
    <reaction evidence="1">
        <text>ATP + protein L-histidine = ADP + protein N-phospho-L-histidine.</text>
        <dbReference type="EC" id="2.7.13.3"/>
    </reaction>
</comment>
<dbReference type="PANTHER" id="PTHR43711:SF1">
    <property type="entry name" value="HISTIDINE KINASE 1"/>
    <property type="match status" value="1"/>
</dbReference>
<dbReference type="EC" id="2.7.13.3" evidence="2"/>
<keyword evidence="3" id="KW-0597">Phosphoprotein</keyword>
<dbReference type="PANTHER" id="PTHR43711">
    <property type="entry name" value="TWO-COMPONENT HISTIDINE KINASE"/>
    <property type="match status" value="1"/>
</dbReference>
<dbReference type="SUPFAM" id="SSF55874">
    <property type="entry name" value="ATPase domain of HSP90 chaperone/DNA topoisomerase II/histidine kinase"/>
    <property type="match status" value="1"/>
</dbReference>
<dbReference type="InterPro" id="IPR004358">
    <property type="entry name" value="Sig_transdc_His_kin-like_C"/>
</dbReference>
<dbReference type="InterPro" id="IPR050736">
    <property type="entry name" value="Sensor_HK_Regulatory"/>
</dbReference>
<dbReference type="InterPro" id="IPR036097">
    <property type="entry name" value="HisK_dim/P_sf"/>
</dbReference>
<dbReference type="PROSITE" id="PS50109">
    <property type="entry name" value="HIS_KIN"/>
    <property type="match status" value="1"/>
</dbReference>
<dbReference type="AlphaFoldDB" id="A0AAE2SC37"/>
<sequence>MAKHLGYYSDQGIDLEIRPGTPTLDVTQEVLSGNADFGVGTSSLLLDYAAGKPVVVLGVIYQHSPLVLITRTQRSSDTIETVAQGPLMIEAHSGDLMAMLRRAGLASENLNIIARPDNALDILEKSQNVSSISAYQTDEPYTLLEDGIEFNTFSPRTYGVDFYGDNFFTARQTLDERKEMVQAFRQATIRGWQEALRDPETAINLILEEYPTGNNREKLRYEARVTQDLMTNLVRPGHMNPERWNHISDTFLETGMLSKKPDLSGFIFDEQPKQLPKWFWPVLLSVLTAVLILAVISFYFRSLNVRLKEEVALRLDAEKHLQTTNSKLNEAKQIAEEANLKKTWFITNVSHDLKAPVSAMISLSQIFNHHSQSLNLPDKFNRFLRQLNSGGEFLMLMLHNILDHSALEMNAVSVHPETLNLEECCTSMVNLVQALADEKEVSIDVSWQGDQRTLEMDRARVSQILLNLLHNAIKFSPERGTVTLALSIQPESLKFTVSDHGPGISPDKQRELFKMFGQSERSVTGHTSTGLGLSIVKRNVELLGGSIEVSPAQPSGAVFSIAVPLNSLPEMASR</sequence>